<feature type="compositionally biased region" description="Polar residues" evidence="1">
    <location>
        <begin position="391"/>
        <end position="401"/>
    </location>
</feature>
<feature type="transmembrane region" description="Helical" evidence="2">
    <location>
        <begin position="27"/>
        <end position="52"/>
    </location>
</feature>
<evidence type="ECO:0000256" key="1">
    <source>
        <dbReference type="SAM" id="MobiDB-lite"/>
    </source>
</evidence>
<protein>
    <submittedName>
        <fullName evidence="3">Uncharacterized protein</fullName>
    </submittedName>
</protein>
<dbReference type="EMBL" id="MLYV02001260">
    <property type="protein sequence ID" value="PSR71598.1"/>
    <property type="molecule type" value="Genomic_DNA"/>
</dbReference>
<evidence type="ECO:0000313" key="4">
    <source>
        <dbReference type="Proteomes" id="UP000186601"/>
    </source>
</evidence>
<proteinExistence type="predicted"/>
<evidence type="ECO:0000313" key="3">
    <source>
        <dbReference type="EMBL" id="PSR71598.1"/>
    </source>
</evidence>
<dbReference type="AlphaFoldDB" id="A0A2R6NH63"/>
<feature type="compositionally biased region" description="Polar residues" evidence="1">
    <location>
        <begin position="209"/>
        <end position="218"/>
    </location>
</feature>
<evidence type="ECO:0000256" key="2">
    <source>
        <dbReference type="SAM" id="Phobius"/>
    </source>
</evidence>
<feature type="region of interest" description="Disordered" evidence="1">
    <location>
        <begin position="379"/>
        <end position="401"/>
    </location>
</feature>
<name>A0A2R6NH63_9APHY</name>
<keyword evidence="2" id="KW-1133">Transmembrane helix</keyword>
<comment type="caution">
    <text evidence="3">The sequence shown here is derived from an EMBL/GenBank/DDBJ whole genome shotgun (WGS) entry which is preliminary data.</text>
</comment>
<keyword evidence="2" id="KW-0472">Membrane</keyword>
<feature type="compositionally biased region" description="Low complexity" evidence="1">
    <location>
        <begin position="183"/>
        <end position="193"/>
    </location>
</feature>
<reference evidence="3 4" key="1">
    <citation type="submission" date="2018-02" db="EMBL/GenBank/DDBJ databases">
        <title>Genome sequence of the basidiomycete white-rot fungus Phlebia centrifuga.</title>
        <authorList>
            <person name="Granchi Z."/>
            <person name="Peng M."/>
            <person name="de Vries R.P."/>
            <person name="Hilden K."/>
            <person name="Makela M.R."/>
            <person name="Grigoriev I."/>
            <person name="Riley R."/>
        </authorList>
    </citation>
    <scope>NUCLEOTIDE SEQUENCE [LARGE SCALE GENOMIC DNA]</scope>
    <source>
        <strain evidence="3 4">FBCC195</strain>
    </source>
</reference>
<accession>A0A2R6NH63</accession>
<gene>
    <name evidence="3" type="ORF">PHLCEN_2v12528</name>
</gene>
<organism evidence="3 4">
    <name type="scientific">Hermanssonia centrifuga</name>
    <dbReference type="NCBI Taxonomy" id="98765"/>
    <lineage>
        <taxon>Eukaryota</taxon>
        <taxon>Fungi</taxon>
        <taxon>Dikarya</taxon>
        <taxon>Basidiomycota</taxon>
        <taxon>Agaricomycotina</taxon>
        <taxon>Agaricomycetes</taxon>
        <taxon>Polyporales</taxon>
        <taxon>Meruliaceae</taxon>
        <taxon>Hermanssonia</taxon>
    </lineage>
</organism>
<keyword evidence="4" id="KW-1185">Reference proteome</keyword>
<keyword evidence="2" id="KW-0812">Transmembrane</keyword>
<feature type="region of interest" description="Disordered" evidence="1">
    <location>
        <begin position="183"/>
        <end position="218"/>
    </location>
</feature>
<sequence length="447" mass="48992">MAPISTKTASEAIPAMSTGNFISHNPLLFYLVLGFCLVSLTGGLTYLVSTFINRRAWTASSRGVLPTTTQKSAPRPLLLPRLADIGHTTKTSRQWFHKPQTRVHKANERVGKRETVVRPDWAVHYQDLLRLRDTEGYVLPVPQVICPSAPSLPILDRAINPILLPSAECLSNPLSTYSPSFFTSSTPHISPEHPTSPPTEPKPSFQHPPCNNSLYDSLGFDTSPSTPVVTEYTRPPTLSIIIEDEDEDERPEGKDQLSEAELEGVFQLKHKEDAQAVELKSMEETDTTVEYDTSMSDYSEESVELVLPSTLSSTPTASGTIPSPVPSITIDKRIRNTHAHLSLIILDPSTESPRVSPRPKTHPTLAHPIEYLQLPLASPHRRSAAAGQEQEPGTRSVFGNVSNLTGSRFRLGVPPSFHTLKENGKGRRVDFKVGGENAGGLGYAFCP</sequence>
<dbReference type="Proteomes" id="UP000186601">
    <property type="component" value="Unassembled WGS sequence"/>
</dbReference>